<dbReference type="AlphaFoldDB" id="A0A6A6U0T7"/>
<sequence>MATTSPTSDFKRRSAKFSSNLVERFKKVVKDGEETINSHRKRHSTGNPLETEDVTNPDQRRHSTTIHQNGTIGSTKQRNVDVLGYSGVPASSDLAVESQTHSQNVALRNINSNESHEIPRKPIDPSSPVLKHKEGHQSLLEDESFHENGVEKTTSSSSAAVGKQAVDQSDSTHESLPTSIPAAGQSRLEKPQTLSSSTNDKHIVDKPDSTQAILPTSIPARSSSIRKSNGHHNIQDKALPSLPHEQDQQHQAALAAAGLDLSNTVDTTVHTTTSPAVTHETVLPVTREIRTEKITRDIHTFDVVHRKLPVIVTEYLPARHFILSPTGERIEMAEKDIPAALGF</sequence>
<feature type="compositionally biased region" description="Polar residues" evidence="1">
    <location>
        <begin position="166"/>
        <end position="178"/>
    </location>
</feature>
<evidence type="ECO:0000313" key="3">
    <source>
        <dbReference type="Proteomes" id="UP000799302"/>
    </source>
</evidence>
<reference evidence="2" key="1">
    <citation type="journal article" date="2020" name="Stud. Mycol.">
        <title>101 Dothideomycetes genomes: a test case for predicting lifestyles and emergence of pathogens.</title>
        <authorList>
            <person name="Haridas S."/>
            <person name="Albert R."/>
            <person name="Binder M."/>
            <person name="Bloem J."/>
            <person name="Labutti K."/>
            <person name="Salamov A."/>
            <person name="Andreopoulos B."/>
            <person name="Baker S."/>
            <person name="Barry K."/>
            <person name="Bills G."/>
            <person name="Bluhm B."/>
            <person name="Cannon C."/>
            <person name="Castanera R."/>
            <person name="Culley D."/>
            <person name="Daum C."/>
            <person name="Ezra D."/>
            <person name="Gonzalez J."/>
            <person name="Henrissat B."/>
            <person name="Kuo A."/>
            <person name="Liang C."/>
            <person name="Lipzen A."/>
            <person name="Lutzoni F."/>
            <person name="Magnuson J."/>
            <person name="Mondo S."/>
            <person name="Nolan M."/>
            <person name="Ohm R."/>
            <person name="Pangilinan J."/>
            <person name="Park H.-J."/>
            <person name="Ramirez L."/>
            <person name="Alfaro M."/>
            <person name="Sun H."/>
            <person name="Tritt A."/>
            <person name="Yoshinaga Y."/>
            <person name="Zwiers L.-H."/>
            <person name="Turgeon B."/>
            <person name="Goodwin S."/>
            <person name="Spatafora J."/>
            <person name="Crous P."/>
            <person name="Grigoriev I."/>
        </authorList>
    </citation>
    <scope>NUCLEOTIDE SEQUENCE</scope>
    <source>
        <strain evidence="2">CBS 115976</strain>
    </source>
</reference>
<protein>
    <submittedName>
        <fullName evidence="2">Uncharacterized protein</fullName>
    </submittedName>
</protein>
<evidence type="ECO:0000256" key="1">
    <source>
        <dbReference type="SAM" id="MobiDB-lite"/>
    </source>
</evidence>
<keyword evidence="3" id="KW-1185">Reference proteome</keyword>
<feature type="compositionally biased region" description="Polar residues" evidence="1">
    <location>
        <begin position="209"/>
        <end position="227"/>
    </location>
</feature>
<organism evidence="2 3">
    <name type="scientific">Microthyrium microscopicum</name>
    <dbReference type="NCBI Taxonomy" id="703497"/>
    <lineage>
        <taxon>Eukaryota</taxon>
        <taxon>Fungi</taxon>
        <taxon>Dikarya</taxon>
        <taxon>Ascomycota</taxon>
        <taxon>Pezizomycotina</taxon>
        <taxon>Dothideomycetes</taxon>
        <taxon>Dothideomycetes incertae sedis</taxon>
        <taxon>Microthyriales</taxon>
        <taxon>Microthyriaceae</taxon>
        <taxon>Microthyrium</taxon>
    </lineage>
</organism>
<gene>
    <name evidence="2" type="ORF">BT63DRAFT_91818</name>
</gene>
<proteinExistence type="predicted"/>
<evidence type="ECO:0000313" key="2">
    <source>
        <dbReference type="EMBL" id="KAF2664544.1"/>
    </source>
</evidence>
<dbReference type="OrthoDB" id="3876271at2759"/>
<dbReference type="EMBL" id="MU004242">
    <property type="protein sequence ID" value="KAF2664544.1"/>
    <property type="molecule type" value="Genomic_DNA"/>
</dbReference>
<dbReference type="Proteomes" id="UP000799302">
    <property type="component" value="Unassembled WGS sequence"/>
</dbReference>
<name>A0A6A6U0T7_9PEZI</name>
<feature type="compositionally biased region" description="Basic and acidic residues" evidence="1">
    <location>
        <begin position="114"/>
        <end position="123"/>
    </location>
</feature>
<accession>A0A6A6U0T7</accession>
<feature type="region of interest" description="Disordered" evidence="1">
    <location>
        <begin position="110"/>
        <end position="238"/>
    </location>
</feature>
<feature type="compositionally biased region" description="Basic and acidic residues" evidence="1">
    <location>
        <begin position="199"/>
        <end position="208"/>
    </location>
</feature>
<feature type="region of interest" description="Disordered" evidence="1">
    <location>
        <begin position="31"/>
        <end position="73"/>
    </location>
</feature>